<name>A0A6M3LJ56_9ZZZZ</name>
<dbReference type="EMBL" id="MT143121">
    <property type="protein sequence ID" value="QJA93081.1"/>
    <property type="molecule type" value="Genomic_DNA"/>
</dbReference>
<dbReference type="AlphaFoldDB" id="A0A6M3LJ56"/>
<proteinExistence type="predicted"/>
<reference evidence="1" key="1">
    <citation type="submission" date="2020-03" db="EMBL/GenBank/DDBJ databases">
        <title>The deep terrestrial virosphere.</title>
        <authorList>
            <person name="Holmfeldt K."/>
            <person name="Nilsson E."/>
            <person name="Simone D."/>
            <person name="Lopez-Fernandez M."/>
            <person name="Wu X."/>
            <person name="de Brujin I."/>
            <person name="Lundin D."/>
            <person name="Andersson A."/>
            <person name="Bertilsson S."/>
            <person name="Dopson M."/>
        </authorList>
    </citation>
    <scope>NUCLEOTIDE SEQUENCE</scope>
    <source>
        <strain evidence="1">MM415B04369</strain>
    </source>
</reference>
<organism evidence="1">
    <name type="scientific">viral metagenome</name>
    <dbReference type="NCBI Taxonomy" id="1070528"/>
    <lineage>
        <taxon>unclassified sequences</taxon>
        <taxon>metagenomes</taxon>
        <taxon>organismal metagenomes</taxon>
    </lineage>
</organism>
<protein>
    <submittedName>
        <fullName evidence="1">Uncharacterized protein</fullName>
    </submittedName>
</protein>
<gene>
    <name evidence="1" type="ORF">MM415B04369_0003</name>
</gene>
<accession>A0A6M3LJ56</accession>
<sequence>MAFNSASFDPALIAQNSDAASSAFAEADAASAAAAAASSKIAAQSAAWEVGAIRVVAVKCIADDTALAVADGKAYFTVPIEFNGMNLVSVGAHVYTPSSSGLPTFQIHNLTDAQDMLSTLLTIDANEKDSKDAATPAVINTSYDDVATGDELRFDCDSAGTGAAGMEIRMGFQF</sequence>
<evidence type="ECO:0000313" key="1">
    <source>
        <dbReference type="EMBL" id="QJA93081.1"/>
    </source>
</evidence>